<dbReference type="Proteomes" id="UP001162131">
    <property type="component" value="Unassembled WGS sequence"/>
</dbReference>
<dbReference type="EMBL" id="CAJZBQ010000056">
    <property type="protein sequence ID" value="CAG9333212.1"/>
    <property type="molecule type" value="Genomic_DNA"/>
</dbReference>
<gene>
    <name evidence="1" type="ORF">BSTOLATCC_MIC58031</name>
</gene>
<proteinExistence type="predicted"/>
<sequence length="351" mass="40572">MTQNLKSTGIERFCYKIQVHFLKILHLDASLIQIVAEYKDTKFETLPRYYDIFQGRAIIEQPLTFIINKQEPENGWINFFIVEKQAKLPVKLGKCELKLPEKITNQETFRRLEIPIEECSDKSAKLSITTCVQMLSHTHSSSFSSEDYSKKIDEINLLVSDIVIEDDYLVKREYFRPKEIVTSDNKKADEPAHVPKINEKENLPEFEKSLERIEVVKPIESNFILVGDSPLLSPKKALGSRNLAWKSKKVEIGLNRSQNYSPIQAKLERRLRGYSDDDIKYKYQGDSESSSSDEEPIDITNVLTNTRMPKRTMSETKPNTNTKEEEIEIKEIQAELRGKARLGYCSKCIII</sequence>
<keyword evidence="2" id="KW-1185">Reference proteome</keyword>
<evidence type="ECO:0000313" key="2">
    <source>
        <dbReference type="Proteomes" id="UP001162131"/>
    </source>
</evidence>
<accession>A0AAU9K2C9</accession>
<organism evidence="1 2">
    <name type="scientific">Blepharisma stoltei</name>
    <dbReference type="NCBI Taxonomy" id="1481888"/>
    <lineage>
        <taxon>Eukaryota</taxon>
        <taxon>Sar</taxon>
        <taxon>Alveolata</taxon>
        <taxon>Ciliophora</taxon>
        <taxon>Postciliodesmatophora</taxon>
        <taxon>Heterotrichea</taxon>
        <taxon>Heterotrichida</taxon>
        <taxon>Blepharismidae</taxon>
        <taxon>Blepharisma</taxon>
    </lineage>
</organism>
<dbReference type="AlphaFoldDB" id="A0AAU9K2C9"/>
<reference evidence="1" key="1">
    <citation type="submission" date="2021-09" db="EMBL/GenBank/DDBJ databases">
        <authorList>
            <consortium name="AG Swart"/>
            <person name="Singh M."/>
            <person name="Singh A."/>
            <person name="Seah K."/>
            <person name="Emmerich C."/>
        </authorList>
    </citation>
    <scope>NUCLEOTIDE SEQUENCE</scope>
    <source>
        <strain evidence="1">ATCC30299</strain>
    </source>
</reference>
<name>A0AAU9K2C9_9CILI</name>
<protein>
    <submittedName>
        <fullName evidence="1">Uncharacterized protein</fullName>
    </submittedName>
</protein>
<evidence type="ECO:0000313" key="1">
    <source>
        <dbReference type="EMBL" id="CAG9333212.1"/>
    </source>
</evidence>
<comment type="caution">
    <text evidence="1">The sequence shown here is derived from an EMBL/GenBank/DDBJ whole genome shotgun (WGS) entry which is preliminary data.</text>
</comment>